<comment type="similarity">
    <text evidence="1">Belongs to the LysR transcriptional regulatory family.</text>
</comment>
<comment type="caution">
    <text evidence="6">The sequence shown here is derived from an EMBL/GenBank/DDBJ whole genome shotgun (WGS) entry which is preliminary data.</text>
</comment>
<dbReference type="InterPro" id="IPR005119">
    <property type="entry name" value="LysR_subst-bd"/>
</dbReference>
<dbReference type="STRING" id="216463.VC81_12910"/>
<dbReference type="Gene3D" id="1.10.10.10">
    <property type="entry name" value="Winged helix-like DNA-binding domain superfamily/Winged helix DNA-binding domain"/>
    <property type="match status" value="1"/>
</dbReference>
<accession>A0A0F3RQ12</accession>
<dbReference type="PRINTS" id="PR00039">
    <property type="entry name" value="HTHLYSR"/>
</dbReference>
<dbReference type="InterPro" id="IPR036390">
    <property type="entry name" value="WH_DNA-bd_sf"/>
</dbReference>
<evidence type="ECO:0000256" key="1">
    <source>
        <dbReference type="ARBA" id="ARBA00009437"/>
    </source>
</evidence>
<dbReference type="RefSeq" id="WP_045808464.1">
    <property type="nucleotide sequence ID" value="NZ_JZCR01000025.1"/>
</dbReference>
<dbReference type="PANTHER" id="PTHR30346">
    <property type="entry name" value="TRANSCRIPTIONAL DUAL REGULATOR HCAR-RELATED"/>
    <property type="match status" value="1"/>
</dbReference>
<keyword evidence="2" id="KW-0805">Transcription regulation</keyword>
<dbReference type="SUPFAM" id="SSF46785">
    <property type="entry name" value="Winged helix' DNA-binding domain"/>
    <property type="match status" value="1"/>
</dbReference>
<evidence type="ECO:0000313" key="7">
    <source>
        <dbReference type="Proteomes" id="UP000033491"/>
    </source>
</evidence>
<feature type="domain" description="HTH lysR-type" evidence="5">
    <location>
        <begin position="1"/>
        <end position="58"/>
    </location>
</feature>
<dbReference type="InterPro" id="IPR000847">
    <property type="entry name" value="LysR_HTH_N"/>
</dbReference>
<name>A0A0F3RQ12_9LACO</name>
<dbReference type="Pfam" id="PF03466">
    <property type="entry name" value="LysR_substrate"/>
    <property type="match status" value="1"/>
</dbReference>
<dbReference type="GO" id="GO:0032993">
    <property type="term" value="C:protein-DNA complex"/>
    <property type="evidence" value="ECO:0007669"/>
    <property type="project" value="TreeGrafter"/>
</dbReference>
<dbReference type="SUPFAM" id="SSF53850">
    <property type="entry name" value="Periplasmic binding protein-like II"/>
    <property type="match status" value="1"/>
</dbReference>
<dbReference type="GO" id="GO:0003677">
    <property type="term" value="F:DNA binding"/>
    <property type="evidence" value="ECO:0007669"/>
    <property type="project" value="UniProtKB-KW"/>
</dbReference>
<dbReference type="Pfam" id="PF00126">
    <property type="entry name" value="HTH_1"/>
    <property type="match status" value="1"/>
</dbReference>
<dbReference type="Gene3D" id="3.40.190.290">
    <property type="match status" value="1"/>
</dbReference>
<sequence length="303" mass="33805">MELRLLRYFWTIAEEENISRAAEILHVTQPTLSRQLRELETELGTPLFERQNKGLVLTDAGLFLKNRAAEILRLTQQTTQEFADRKSQLFSGHIAVGCVEADNSDTLAMMLEDFVSDYPQVTFHIFSSASDIITDQLDKGLLDVAILLEPVNTDKYATLTLPRTEEWGLLVSQDSFLADRPVIEPADIAGMPLMLSNRPEVQHLLLAWSGLTAAQLNVVGTYNLSFNVLPLVAHQVAAALMIAGALSNRQPADTRFIPLKPAIQTNCVLVWRRDRLMTPVVRAFVRYFQEAFGTGAAAIHDTN</sequence>
<dbReference type="PATRIC" id="fig|216463.3.peg.1842"/>
<gene>
    <name evidence="6" type="ORF">VC81_12910</name>
</gene>
<evidence type="ECO:0000313" key="6">
    <source>
        <dbReference type="EMBL" id="KJW11684.1"/>
    </source>
</evidence>
<proteinExistence type="inferred from homology"/>
<evidence type="ECO:0000256" key="3">
    <source>
        <dbReference type="ARBA" id="ARBA00023125"/>
    </source>
</evidence>
<keyword evidence="3" id="KW-0238">DNA-binding</keyword>
<dbReference type="PANTHER" id="PTHR30346:SF0">
    <property type="entry name" value="HCA OPERON TRANSCRIPTIONAL ACTIVATOR HCAR"/>
    <property type="match status" value="1"/>
</dbReference>
<evidence type="ECO:0000256" key="4">
    <source>
        <dbReference type="ARBA" id="ARBA00023163"/>
    </source>
</evidence>
<dbReference type="FunFam" id="1.10.10.10:FF:000001">
    <property type="entry name" value="LysR family transcriptional regulator"/>
    <property type="match status" value="1"/>
</dbReference>
<dbReference type="PROSITE" id="PS50931">
    <property type="entry name" value="HTH_LYSR"/>
    <property type="match status" value="1"/>
</dbReference>
<protein>
    <submittedName>
        <fullName evidence="6">Transcriptional regulator</fullName>
    </submittedName>
</protein>
<dbReference type="AlphaFoldDB" id="A0A0F3RQ12"/>
<keyword evidence="4" id="KW-0804">Transcription</keyword>
<dbReference type="InterPro" id="IPR036388">
    <property type="entry name" value="WH-like_DNA-bd_sf"/>
</dbReference>
<organism evidence="6 7">
    <name type="scientific">Levilactobacillus spicheri</name>
    <dbReference type="NCBI Taxonomy" id="216463"/>
    <lineage>
        <taxon>Bacteria</taxon>
        <taxon>Bacillati</taxon>
        <taxon>Bacillota</taxon>
        <taxon>Bacilli</taxon>
        <taxon>Lactobacillales</taxon>
        <taxon>Lactobacillaceae</taxon>
        <taxon>Levilactobacillus</taxon>
    </lineage>
</organism>
<dbReference type="GO" id="GO:0003700">
    <property type="term" value="F:DNA-binding transcription factor activity"/>
    <property type="evidence" value="ECO:0007669"/>
    <property type="project" value="InterPro"/>
</dbReference>
<dbReference type="OrthoDB" id="9803735at2"/>
<evidence type="ECO:0000256" key="2">
    <source>
        <dbReference type="ARBA" id="ARBA00023015"/>
    </source>
</evidence>
<reference evidence="6 7" key="1">
    <citation type="submission" date="2015-03" db="EMBL/GenBank/DDBJ databases">
        <authorList>
            <person name="Zheng J."/>
            <person name="Ganezle M."/>
        </authorList>
    </citation>
    <scope>NUCLEOTIDE SEQUENCE [LARGE SCALE GENOMIC DNA]</scope>
    <source>
        <strain evidence="6 7">LP38</strain>
    </source>
</reference>
<dbReference type="EMBL" id="JZCR01000025">
    <property type="protein sequence ID" value="KJW11684.1"/>
    <property type="molecule type" value="Genomic_DNA"/>
</dbReference>
<dbReference type="CDD" id="cd05466">
    <property type="entry name" value="PBP2_LTTR_substrate"/>
    <property type="match status" value="1"/>
</dbReference>
<evidence type="ECO:0000259" key="5">
    <source>
        <dbReference type="PROSITE" id="PS50931"/>
    </source>
</evidence>
<dbReference type="Proteomes" id="UP000033491">
    <property type="component" value="Unassembled WGS sequence"/>
</dbReference>